<gene>
    <name evidence="2" type="ORF">A9459_09060</name>
</gene>
<protein>
    <submittedName>
        <fullName evidence="2">Flagellin subunit protein FlaA</fullName>
    </submittedName>
</protein>
<dbReference type="AlphaFoldDB" id="A0A5T0DIQ8"/>
<accession>A0A5T0DIQ8</accession>
<dbReference type="Gene3D" id="6.10.10.10">
    <property type="entry name" value="Flagellar export chaperone, C-terminal domain"/>
    <property type="match status" value="1"/>
</dbReference>
<dbReference type="InterPro" id="IPR046358">
    <property type="entry name" value="Flagellin_C"/>
</dbReference>
<keyword evidence="2" id="KW-0969">Cilium</keyword>
<proteinExistence type="predicted"/>
<dbReference type="InterPro" id="IPR042187">
    <property type="entry name" value="Flagellin_C_sub2"/>
</dbReference>
<reference evidence="2" key="1">
    <citation type="submission" date="2018-05" db="EMBL/GenBank/DDBJ databases">
        <authorList>
            <consortium name="PulseNet: The National Subtyping Network for Foodborne Disease Surveillance"/>
            <person name="Tarr C.L."/>
            <person name="Trees E."/>
            <person name="Katz L.S."/>
            <person name="Carleton-Romer H.A."/>
            <person name="Stroika S."/>
            <person name="Kucerova Z."/>
            <person name="Roache K.F."/>
            <person name="Sabol A.L."/>
            <person name="Besser J."/>
            <person name="Gerner-Smidt P."/>
        </authorList>
    </citation>
    <scope>NUCLEOTIDE SEQUENCE</scope>
    <source>
        <strain evidence="2">2015D-0222</strain>
    </source>
</reference>
<organism evidence="2">
    <name type="scientific">Campylobacter coli</name>
    <dbReference type="NCBI Taxonomy" id="195"/>
    <lineage>
        <taxon>Bacteria</taxon>
        <taxon>Pseudomonadati</taxon>
        <taxon>Campylobacterota</taxon>
        <taxon>Epsilonproteobacteria</taxon>
        <taxon>Campylobacterales</taxon>
        <taxon>Campylobacteraceae</taxon>
        <taxon>Campylobacter</taxon>
    </lineage>
</organism>
<dbReference type="EMBL" id="AACANT010000020">
    <property type="protein sequence ID" value="EAJ7667981.1"/>
    <property type="molecule type" value="Genomic_DNA"/>
</dbReference>
<evidence type="ECO:0000313" key="2">
    <source>
        <dbReference type="EMBL" id="EAJ7667981.1"/>
    </source>
</evidence>
<keyword evidence="2" id="KW-0966">Cell projection</keyword>
<name>A0A5T0DIQ8_CAMCO</name>
<keyword evidence="2" id="KW-0282">Flagellum</keyword>
<dbReference type="GO" id="GO:0009288">
    <property type="term" value="C:bacterial-type flagellum"/>
    <property type="evidence" value="ECO:0007669"/>
    <property type="project" value="InterPro"/>
</dbReference>
<comment type="caution">
    <text evidence="2">The sequence shown here is derived from an EMBL/GenBank/DDBJ whole genome shotgun (WGS) entry which is preliminary data.</text>
</comment>
<sequence>NYSKANILAQSGSYAMAQANSSQQNVLRLLQ</sequence>
<feature type="non-terminal residue" evidence="2">
    <location>
        <position position="1"/>
    </location>
</feature>
<evidence type="ECO:0000259" key="1">
    <source>
        <dbReference type="Pfam" id="PF00700"/>
    </source>
</evidence>
<feature type="domain" description="Flagellin C-terminal" evidence="1">
    <location>
        <begin position="1"/>
        <end position="30"/>
    </location>
</feature>
<dbReference type="Pfam" id="PF00700">
    <property type="entry name" value="Flagellin_C"/>
    <property type="match status" value="1"/>
</dbReference>